<dbReference type="Proteomes" id="UP000198611">
    <property type="component" value="Unassembled WGS sequence"/>
</dbReference>
<evidence type="ECO:0000313" key="1">
    <source>
        <dbReference type="EMBL" id="SFD64719.1"/>
    </source>
</evidence>
<dbReference type="EMBL" id="FOMJ01000007">
    <property type="protein sequence ID" value="SFD64719.1"/>
    <property type="molecule type" value="Genomic_DNA"/>
</dbReference>
<accession>A0A1I1U1T4</accession>
<keyword evidence="2" id="KW-1185">Reference proteome</keyword>
<dbReference type="RefSeq" id="WP_143613228.1">
    <property type="nucleotide sequence ID" value="NZ_FOMJ01000007.1"/>
</dbReference>
<protein>
    <recommendedName>
        <fullName evidence="3">VWA domain-containing protein</fullName>
    </recommendedName>
</protein>
<evidence type="ECO:0000313" key="2">
    <source>
        <dbReference type="Proteomes" id="UP000198611"/>
    </source>
</evidence>
<reference evidence="1 2" key="1">
    <citation type="submission" date="2016-10" db="EMBL/GenBank/DDBJ databases">
        <authorList>
            <person name="de Groot N.N."/>
        </authorList>
    </citation>
    <scope>NUCLEOTIDE SEQUENCE [LARGE SCALE GENOMIC DNA]</scope>
    <source>
        <strain evidence="1 2">HL3</strain>
    </source>
</reference>
<sequence length="206" mass="22552">MRTVAVLLLAVVVTTGCLDTAPDSRGVYLVLDAEGVETAALRRLTRRLILGLEAGDTFAVERIDGARTGNEHRLGVNLDGRPSVAVVERRALLRQVDGLLEAEPSAEPVEGVAAIRRARTLLEETRCRNRIIVLATDLTAGEPEELGPHFGGYRFVALNVGDIGAGEEPWAYLRRVEAWRRAVESREAEWTVANGMREAMATILER</sequence>
<dbReference type="STRING" id="1123397.SAMN05660831_01997"/>
<dbReference type="PROSITE" id="PS51257">
    <property type="entry name" value="PROKAR_LIPOPROTEIN"/>
    <property type="match status" value="1"/>
</dbReference>
<gene>
    <name evidence="1" type="ORF">SAMN05660831_01997</name>
</gene>
<name>A0A1I1U1T4_9GAMM</name>
<dbReference type="OrthoDB" id="7627389at2"/>
<evidence type="ECO:0008006" key="3">
    <source>
        <dbReference type="Google" id="ProtNLM"/>
    </source>
</evidence>
<dbReference type="AlphaFoldDB" id="A0A1I1U1T4"/>
<organism evidence="1 2">
    <name type="scientific">Thiohalospira halophila DSM 15071</name>
    <dbReference type="NCBI Taxonomy" id="1123397"/>
    <lineage>
        <taxon>Bacteria</taxon>
        <taxon>Pseudomonadati</taxon>
        <taxon>Pseudomonadota</taxon>
        <taxon>Gammaproteobacteria</taxon>
        <taxon>Thiohalospirales</taxon>
        <taxon>Thiohalospiraceae</taxon>
        <taxon>Thiohalospira</taxon>
    </lineage>
</organism>
<proteinExistence type="predicted"/>